<dbReference type="InterPro" id="IPR044179">
    <property type="entry name" value="PPR5-like"/>
</dbReference>
<gene>
    <name evidence="4" type="ORF">BUALT_Bualt11G0068400</name>
</gene>
<dbReference type="InterPro" id="IPR011990">
    <property type="entry name" value="TPR-like_helical_dom_sf"/>
</dbReference>
<evidence type="ECO:0008006" key="6">
    <source>
        <dbReference type="Google" id="ProtNLM"/>
    </source>
</evidence>
<dbReference type="NCBIfam" id="TIGR00756">
    <property type="entry name" value="PPR"/>
    <property type="match status" value="4"/>
</dbReference>
<comment type="caution">
    <text evidence="4">The sequence shown here is derived from an EMBL/GenBank/DDBJ whole genome shotgun (WGS) entry which is preliminary data.</text>
</comment>
<sequence>MQAAKSGFLDFRDHASDGLKPTVDVYTAVVGAYALNGLFDKAFSIVKFHDCKPDAFTHSILIKSCIKLHCFDMVGLILKEMLDSGIEYCTVTYNILIDGYGKAKYFELMENSLNEMIQSGKCCPDIFTFNSLIGAYGNCGRIEEMKKWFNEFQLMGLKPDIVTYNILIKSYGNFGLYEKMGFVMEFMKKRFFSLTIVTYNIIIEVFGKEGDIEKMDEIFLKMKHQGGDVERMKEVLMAMEGCDTTGLQKLITESPEAEENTRLTRIIKRPNWLKDYTP</sequence>
<evidence type="ECO:0000256" key="2">
    <source>
        <dbReference type="ARBA" id="ARBA00022737"/>
    </source>
</evidence>
<feature type="repeat" description="PPR" evidence="3">
    <location>
        <begin position="160"/>
        <end position="194"/>
    </location>
</feature>
<dbReference type="PANTHER" id="PTHR47874:SF6">
    <property type="entry name" value="PENTATRICOPEPTIDE REPEAT-CONTAINING PROTEIN"/>
    <property type="match status" value="1"/>
</dbReference>
<keyword evidence="5" id="KW-1185">Reference proteome</keyword>
<feature type="repeat" description="PPR" evidence="3">
    <location>
        <begin position="125"/>
        <end position="159"/>
    </location>
</feature>
<dbReference type="EMBL" id="WHWC01000011">
    <property type="protein sequence ID" value="KAG8373853.1"/>
    <property type="molecule type" value="Genomic_DNA"/>
</dbReference>
<name>A0AAV6X3Y9_9LAMI</name>
<dbReference type="InterPro" id="IPR002885">
    <property type="entry name" value="PPR_rpt"/>
</dbReference>
<proteinExistence type="inferred from homology"/>
<dbReference type="Pfam" id="PF01535">
    <property type="entry name" value="PPR"/>
    <property type="match status" value="4"/>
</dbReference>
<evidence type="ECO:0000256" key="3">
    <source>
        <dbReference type="PROSITE-ProRule" id="PRU00708"/>
    </source>
</evidence>
<feature type="repeat" description="PPR" evidence="3">
    <location>
        <begin position="89"/>
        <end position="123"/>
    </location>
</feature>
<dbReference type="PROSITE" id="PS51375">
    <property type="entry name" value="PPR"/>
    <property type="match status" value="4"/>
</dbReference>
<accession>A0AAV6X3Y9</accession>
<dbReference type="Pfam" id="PF13041">
    <property type="entry name" value="PPR_2"/>
    <property type="match status" value="1"/>
</dbReference>
<organism evidence="4 5">
    <name type="scientific">Buddleja alternifolia</name>
    <dbReference type="NCBI Taxonomy" id="168488"/>
    <lineage>
        <taxon>Eukaryota</taxon>
        <taxon>Viridiplantae</taxon>
        <taxon>Streptophyta</taxon>
        <taxon>Embryophyta</taxon>
        <taxon>Tracheophyta</taxon>
        <taxon>Spermatophyta</taxon>
        <taxon>Magnoliopsida</taxon>
        <taxon>eudicotyledons</taxon>
        <taxon>Gunneridae</taxon>
        <taxon>Pentapetalae</taxon>
        <taxon>asterids</taxon>
        <taxon>lamiids</taxon>
        <taxon>Lamiales</taxon>
        <taxon>Scrophulariaceae</taxon>
        <taxon>Buddlejeae</taxon>
        <taxon>Buddleja</taxon>
    </lineage>
</organism>
<dbReference type="Gene3D" id="1.25.40.10">
    <property type="entry name" value="Tetratricopeptide repeat domain"/>
    <property type="match status" value="3"/>
</dbReference>
<feature type="repeat" description="PPR" evidence="3">
    <location>
        <begin position="195"/>
        <end position="229"/>
    </location>
</feature>
<keyword evidence="2" id="KW-0677">Repeat</keyword>
<evidence type="ECO:0000256" key="1">
    <source>
        <dbReference type="ARBA" id="ARBA00007626"/>
    </source>
</evidence>
<dbReference type="AlphaFoldDB" id="A0AAV6X3Y9"/>
<evidence type="ECO:0000313" key="4">
    <source>
        <dbReference type="EMBL" id="KAG8373853.1"/>
    </source>
</evidence>
<protein>
    <recommendedName>
        <fullName evidence="6">Pentatricopeptide repeat-containing protein</fullName>
    </recommendedName>
</protein>
<dbReference type="PANTHER" id="PTHR47874">
    <property type="entry name" value="EXPRESSED PROTEIN"/>
    <property type="match status" value="1"/>
</dbReference>
<dbReference type="Proteomes" id="UP000826271">
    <property type="component" value="Unassembled WGS sequence"/>
</dbReference>
<dbReference type="GO" id="GO:0003729">
    <property type="term" value="F:mRNA binding"/>
    <property type="evidence" value="ECO:0007669"/>
    <property type="project" value="InterPro"/>
</dbReference>
<comment type="similarity">
    <text evidence="1">Belongs to the PPR family. P subfamily.</text>
</comment>
<reference evidence="4" key="1">
    <citation type="submission" date="2019-10" db="EMBL/GenBank/DDBJ databases">
        <authorList>
            <person name="Zhang R."/>
            <person name="Pan Y."/>
            <person name="Wang J."/>
            <person name="Ma R."/>
            <person name="Yu S."/>
        </authorList>
    </citation>
    <scope>NUCLEOTIDE SEQUENCE</scope>
    <source>
        <strain evidence="4">LA-IB0</strain>
        <tissue evidence="4">Leaf</tissue>
    </source>
</reference>
<evidence type="ECO:0000313" key="5">
    <source>
        <dbReference type="Proteomes" id="UP000826271"/>
    </source>
</evidence>